<keyword evidence="2" id="KW-0812">Transmembrane</keyword>
<sequence length="115" mass="13004">MDDQTRIIKLEVEMESLRESNARLQRSVDLLHGELVDLREYLDRRLAAQQASNDENFREVRASMERGFAECRAESRTAAAQSRKEAKEAKRWLIGILVSIALGLTGIAAKFLLGT</sequence>
<dbReference type="AlphaFoldDB" id="A0A6N9HFE1"/>
<accession>A0A6N9HFE1</accession>
<dbReference type="EMBL" id="WWCJ01000005">
    <property type="protein sequence ID" value="MYN02298.1"/>
    <property type="molecule type" value="Genomic_DNA"/>
</dbReference>
<evidence type="ECO:0008006" key="5">
    <source>
        <dbReference type="Google" id="ProtNLM"/>
    </source>
</evidence>
<feature type="transmembrane region" description="Helical" evidence="2">
    <location>
        <begin position="92"/>
        <end position="113"/>
    </location>
</feature>
<evidence type="ECO:0000313" key="4">
    <source>
        <dbReference type="Proteomes" id="UP000448575"/>
    </source>
</evidence>
<comment type="caution">
    <text evidence="3">The sequence shown here is derived from an EMBL/GenBank/DDBJ whole genome shotgun (WGS) entry which is preliminary data.</text>
</comment>
<keyword evidence="2" id="KW-0472">Membrane</keyword>
<keyword evidence="2" id="KW-1133">Transmembrane helix</keyword>
<dbReference type="RefSeq" id="WP_161025286.1">
    <property type="nucleotide sequence ID" value="NZ_WWCJ01000005.1"/>
</dbReference>
<evidence type="ECO:0000313" key="3">
    <source>
        <dbReference type="EMBL" id="MYN02298.1"/>
    </source>
</evidence>
<reference evidence="3 4" key="1">
    <citation type="submission" date="2019-12" db="EMBL/GenBank/DDBJ databases">
        <title>Novel species isolated from a subtropical stream in China.</title>
        <authorList>
            <person name="Lu H."/>
        </authorList>
    </citation>
    <scope>NUCLEOTIDE SEQUENCE [LARGE SCALE GENOMIC DNA]</scope>
    <source>
        <strain evidence="3 4">DS3</strain>
    </source>
</reference>
<feature type="coiled-coil region" evidence="1">
    <location>
        <begin position="7"/>
        <end position="34"/>
    </location>
</feature>
<keyword evidence="1" id="KW-0175">Coiled coil</keyword>
<protein>
    <recommendedName>
        <fullName evidence="5">DUF1640 domain-containing protein</fullName>
    </recommendedName>
</protein>
<dbReference type="Proteomes" id="UP000448575">
    <property type="component" value="Unassembled WGS sequence"/>
</dbReference>
<keyword evidence="4" id="KW-1185">Reference proteome</keyword>
<evidence type="ECO:0000256" key="2">
    <source>
        <dbReference type="SAM" id="Phobius"/>
    </source>
</evidence>
<proteinExistence type="predicted"/>
<organism evidence="3 4">
    <name type="scientific">Pseudoduganella guangdongensis</name>
    <dbReference type="NCBI Taxonomy" id="2692179"/>
    <lineage>
        <taxon>Bacteria</taxon>
        <taxon>Pseudomonadati</taxon>
        <taxon>Pseudomonadota</taxon>
        <taxon>Betaproteobacteria</taxon>
        <taxon>Burkholderiales</taxon>
        <taxon>Oxalobacteraceae</taxon>
        <taxon>Telluria group</taxon>
        <taxon>Pseudoduganella</taxon>
    </lineage>
</organism>
<gene>
    <name evidence="3" type="ORF">GTP41_09320</name>
</gene>
<evidence type="ECO:0000256" key="1">
    <source>
        <dbReference type="SAM" id="Coils"/>
    </source>
</evidence>
<name>A0A6N9HFE1_9BURK</name>